<evidence type="ECO:0000256" key="9">
    <source>
        <dbReference type="SAM" id="MobiDB-lite"/>
    </source>
</evidence>
<feature type="domain" description="KxDL" evidence="10">
    <location>
        <begin position="93"/>
        <end position="178"/>
    </location>
</feature>
<dbReference type="GO" id="GO:0007032">
    <property type="term" value="P:endosome organization"/>
    <property type="evidence" value="ECO:0007669"/>
    <property type="project" value="TreeGrafter"/>
</dbReference>
<dbReference type="AlphaFoldDB" id="A0A6J3M0S9"/>
<organism evidence="12">
    <name type="scientific">Dissoconium aciculare CBS 342.82</name>
    <dbReference type="NCBI Taxonomy" id="1314786"/>
    <lineage>
        <taxon>Eukaryota</taxon>
        <taxon>Fungi</taxon>
        <taxon>Dikarya</taxon>
        <taxon>Ascomycota</taxon>
        <taxon>Pezizomycotina</taxon>
        <taxon>Dothideomycetes</taxon>
        <taxon>Dothideomycetidae</taxon>
        <taxon>Mycosphaerellales</taxon>
        <taxon>Dissoconiaceae</taxon>
        <taxon>Dissoconium</taxon>
    </lineage>
</organism>
<reference evidence="12" key="2">
    <citation type="submission" date="2020-04" db="EMBL/GenBank/DDBJ databases">
        <authorList>
            <consortium name="NCBI Genome Project"/>
        </authorList>
    </citation>
    <scope>NUCLEOTIDE SEQUENCE</scope>
    <source>
        <strain evidence="12">CBS 342.82</strain>
    </source>
</reference>
<dbReference type="InterPro" id="IPR019371">
    <property type="entry name" value="KxDL_dom"/>
</dbReference>
<evidence type="ECO:0000256" key="6">
    <source>
        <dbReference type="ARBA" id="ARBA00022753"/>
    </source>
</evidence>
<evidence type="ECO:0000256" key="7">
    <source>
        <dbReference type="ARBA" id="ARBA00029808"/>
    </source>
</evidence>
<dbReference type="PANTHER" id="PTHR37787">
    <property type="entry name" value="BIOGENESIS OF LYSOSOME-RELATED ORGANELLES COMPLEX 1 SUBUNIT KXD1"/>
    <property type="match status" value="1"/>
</dbReference>
<evidence type="ECO:0000313" key="11">
    <source>
        <dbReference type="Proteomes" id="UP000504637"/>
    </source>
</evidence>
<dbReference type="Pfam" id="PF10241">
    <property type="entry name" value="KxDL"/>
    <property type="match status" value="1"/>
</dbReference>
<dbReference type="RefSeq" id="XP_033457548.1">
    <property type="nucleotide sequence ID" value="XM_033600601.1"/>
</dbReference>
<dbReference type="GO" id="GO:0031083">
    <property type="term" value="C:BLOC-1 complex"/>
    <property type="evidence" value="ECO:0007669"/>
    <property type="project" value="TreeGrafter"/>
</dbReference>
<proteinExistence type="inferred from homology"/>
<reference evidence="12" key="1">
    <citation type="submission" date="2020-01" db="EMBL/GenBank/DDBJ databases">
        <authorList>
            <consortium name="DOE Joint Genome Institute"/>
            <person name="Haridas S."/>
            <person name="Albert R."/>
            <person name="Binder M."/>
            <person name="Bloem J."/>
            <person name="Labutti K."/>
            <person name="Salamov A."/>
            <person name="Andreopoulos B."/>
            <person name="Baker S.E."/>
            <person name="Barry K."/>
            <person name="Bills G."/>
            <person name="Bluhm B.H."/>
            <person name="Cannon C."/>
            <person name="Castanera R."/>
            <person name="Culley D.E."/>
            <person name="Daum C."/>
            <person name="Ezra D."/>
            <person name="Gonzalez J.B."/>
            <person name="Henrissat B."/>
            <person name="Kuo A."/>
            <person name="Liang C."/>
            <person name="Lipzen A."/>
            <person name="Lutzoni F."/>
            <person name="Magnuson J."/>
            <person name="Mondo S."/>
            <person name="Nolan M."/>
            <person name="Ohm R."/>
            <person name="Pangilinan J."/>
            <person name="Park H.-J."/>
            <person name="Ramirez L."/>
            <person name="Alfaro M."/>
            <person name="Sun H."/>
            <person name="Tritt A."/>
            <person name="Yoshinaga Y."/>
            <person name="Zwiers L.-H."/>
            <person name="Turgeon B.G."/>
            <person name="Goodwin S.B."/>
            <person name="Spatafora J.W."/>
            <person name="Crous P.W."/>
            <person name="Grigoriev I.V."/>
        </authorList>
    </citation>
    <scope>NUCLEOTIDE SEQUENCE</scope>
    <source>
        <strain evidence="12">CBS 342.82</strain>
    </source>
</reference>
<comment type="function">
    <text evidence="1">Component of the biogenesis of lysosome-related organelles complex-1 (BLOC-1) involved in endosomal cargo sorting.</text>
</comment>
<dbReference type="Proteomes" id="UP000504637">
    <property type="component" value="Unplaced"/>
</dbReference>
<dbReference type="OrthoDB" id="4089816at2759"/>
<evidence type="ECO:0000256" key="1">
    <source>
        <dbReference type="ARBA" id="ARBA00002069"/>
    </source>
</evidence>
<gene>
    <name evidence="12" type="ORF">K489DRAFT_307723</name>
</gene>
<feature type="non-terminal residue" evidence="12">
    <location>
        <position position="1"/>
    </location>
</feature>
<dbReference type="GeneID" id="54358401"/>
<evidence type="ECO:0000256" key="5">
    <source>
        <dbReference type="ARBA" id="ARBA00022448"/>
    </source>
</evidence>
<evidence type="ECO:0000256" key="4">
    <source>
        <dbReference type="ARBA" id="ARBA00016207"/>
    </source>
</evidence>
<feature type="compositionally biased region" description="Low complexity" evidence="9">
    <location>
        <begin position="36"/>
        <end position="55"/>
    </location>
</feature>
<evidence type="ECO:0000256" key="2">
    <source>
        <dbReference type="ARBA" id="ARBA00004177"/>
    </source>
</evidence>
<keyword evidence="5" id="KW-0813">Transport</keyword>
<comment type="subcellular location">
    <subcellularLocation>
        <location evidence="2">Endosome</location>
    </subcellularLocation>
</comment>
<dbReference type="PANTHER" id="PTHR37787:SF1">
    <property type="entry name" value="BIOGENESIS OF LYSOSOME-RELATED ORGANELLES COMPLEX 1 SUBUNIT KXD1"/>
    <property type="match status" value="1"/>
</dbReference>
<feature type="coiled-coil region" evidence="8">
    <location>
        <begin position="110"/>
        <end position="169"/>
    </location>
</feature>
<evidence type="ECO:0000256" key="3">
    <source>
        <dbReference type="ARBA" id="ARBA00005913"/>
    </source>
</evidence>
<feature type="region of interest" description="Disordered" evidence="9">
    <location>
        <begin position="1"/>
        <end position="55"/>
    </location>
</feature>
<accession>A0A6J3M0S9</accession>
<reference evidence="12" key="3">
    <citation type="submission" date="2025-08" db="UniProtKB">
        <authorList>
            <consortium name="RefSeq"/>
        </authorList>
    </citation>
    <scope>IDENTIFICATION</scope>
    <source>
        <strain evidence="12">CBS 342.82</strain>
    </source>
</reference>
<dbReference type="GO" id="GO:0005768">
    <property type="term" value="C:endosome"/>
    <property type="evidence" value="ECO:0007669"/>
    <property type="project" value="UniProtKB-SubCell"/>
</dbReference>
<evidence type="ECO:0000259" key="10">
    <source>
        <dbReference type="Pfam" id="PF10241"/>
    </source>
</evidence>
<dbReference type="GO" id="GO:0032880">
    <property type="term" value="P:regulation of protein localization"/>
    <property type="evidence" value="ECO:0007669"/>
    <property type="project" value="TreeGrafter"/>
</dbReference>
<protein>
    <recommendedName>
        <fullName evidence="4">Biogenesis of lysosome-related organelles complex 1 subunit KXD1</fullName>
    </recommendedName>
    <alternativeName>
        <fullName evidence="7">KxDL homolog</fullName>
    </alternativeName>
</protein>
<keyword evidence="8" id="KW-0175">Coiled coil</keyword>
<comment type="similarity">
    <text evidence="3">Belongs to the KXD1 family.</text>
</comment>
<evidence type="ECO:0000313" key="12">
    <source>
        <dbReference type="RefSeq" id="XP_033457548.1"/>
    </source>
</evidence>
<dbReference type="InterPro" id="IPR051390">
    <property type="entry name" value="BLOC-1_subunit_KXD1"/>
</dbReference>
<name>A0A6J3M0S9_9PEZI</name>
<evidence type="ECO:0000256" key="8">
    <source>
        <dbReference type="SAM" id="Coils"/>
    </source>
</evidence>
<keyword evidence="11" id="KW-1185">Reference proteome</keyword>
<keyword evidence="6" id="KW-0967">Endosome</keyword>
<sequence length="191" mass="21012">YYQYQSAGSLPVHMPTHGKAPENPYTAYRHHAPSTYRELSSSPPESRSSVSSGGGLYSSVNSASYAASIAGSDCESSSNGASSVDLLDYMNSRLSDAYNPLPMDRNLVGQAQISGQLNAKNRELLELQAEARRRLSKTRASFAEGMKAAKEVQRDLEWSQKKIAALNARAAYKYPEQYRAARELYPSQADY</sequence>